<protein>
    <submittedName>
        <fullName evidence="7">Trypsin-like peptidase domain-containing protein</fullName>
    </submittedName>
</protein>
<dbReference type="PROSITE" id="PS50106">
    <property type="entry name" value="PDZ"/>
    <property type="match status" value="1"/>
</dbReference>
<dbReference type="PANTHER" id="PTHR43343">
    <property type="entry name" value="PEPTIDASE S12"/>
    <property type="match status" value="1"/>
</dbReference>
<keyword evidence="2" id="KW-0645">Protease</keyword>
<evidence type="ECO:0000256" key="2">
    <source>
        <dbReference type="ARBA" id="ARBA00022670"/>
    </source>
</evidence>
<proteinExistence type="inferred from homology"/>
<sequence length="415" mass="44276">MRDDEDDGRDRGPHNDRPTRPNFPNRYAPDGPPARPILWYAAFLLLGVALGGIGIAAGTYLVSRLRAERGGLDPNAQLRTTTPAAAPDAEEAQRETVFEKVRPSVVNVDVVMVKQGRWDEAPSELQTSGGSGFVWDESGRVVTNYHVVAEVRKRQGTELRVVLADRTAYTAALIGVAPDNDLAVLQISAPKEKLKPIQVGTSDDLKVGRTVYAIGNPFGLSLSMTTGIISSLNRIIEAPSGVKIPKAIQTDAAINPGNSGGPLLDKTGRLIGVNTSIATPNGGNVGIGFAIPVDTVNRVVTELIQSGRSLRPDLGVKLYDERQLRRARYDHGVMIDRVVLNGPADAAGLKGCAYSPRGVVTQAGDLIVAINGESIDNVEDYERVVRGLPVGGEAKVKIVRFPTKEMELTVTVGGV</sequence>
<keyword evidence="5" id="KW-1133">Transmembrane helix</keyword>
<evidence type="ECO:0000256" key="1">
    <source>
        <dbReference type="ARBA" id="ARBA00010541"/>
    </source>
</evidence>
<feature type="compositionally biased region" description="Basic and acidic residues" evidence="4">
    <location>
        <begin position="1"/>
        <end position="19"/>
    </location>
</feature>
<organism evidence="7 8">
    <name type="scientific">Gemmata algarum</name>
    <dbReference type="NCBI Taxonomy" id="2975278"/>
    <lineage>
        <taxon>Bacteria</taxon>
        <taxon>Pseudomonadati</taxon>
        <taxon>Planctomycetota</taxon>
        <taxon>Planctomycetia</taxon>
        <taxon>Gemmatales</taxon>
        <taxon>Gemmataceae</taxon>
        <taxon>Gemmata</taxon>
    </lineage>
</organism>
<gene>
    <name evidence="7" type="ORF">R5W23_004721</name>
</gene>
<dbReference type="InterPro" id="IPR001940">
    <property type="entry name" value="Peptidase_S1C"/>
</dbReference>
<dbReference type="InterPro" id="IPR043504">
    <property type="entry name" value="Peptidase_S1_PA_chymotrypsin"/>
</dbReference>
<dbReference type="InterPro" id="IPR051201">
    <property type="entry name" value="Chloro_Bact_Ser_Proteases"/>
</dbReference>
<evidence type="ECO:0000313" key="7">
    <source>
        <dbReference type="EMBL" id="MDY3563222.1"/>
    </source>
</evidence>
<dbReference type="EMBL" id="JAXBLV010000233">
    <property type="protein sequence ID" value="MDY3563222.1"/>
    <property type="molecule type" value="Genomic_DNA"/>
</dbReference>
<evidence type="ECO:0000256" key="4">
    <source>
        <dbReference type="SAM" id="MobiDB-lite"/>
    </source>
</evidence>
<keyword evidence="3" id="KW-0378">Hydrolase</keyword>
<dbReference type="SUPFAM" id="SSF50156">
    <property type="entry name" value="PDZ domain-like"/>
    <property type="match status" value="1"/>
</dbReference>
<dbReference type="Proteomes" id="UP001272242">
    <property type="component" value="Unassembled WGS sequence"/>
</dbReference>
<dbReference type="Gene3D" id="2.40.10.10">
    <property type="entry name" value="Trypsin-like serine proteases"/>
    <property type="match status" value="2"/>
</dbReference>
<name>A0ABU5F8Y4_9BACT</name>
<accession>A0ABU5F8Y4</accession>
<evidence type="ECO:0000313" key="8">
    <source>
        <dbReference type="Proteomes" id="UP001272242"/>
    </source>
</evidence>
<comment type="caution">
    <text evidence="7">The sequence shown here is derived from an EMBL/GenBank/DDBJ whole genome shotgun (WGS) entry which is preliminary data.</text>
</comment>
<feature type="domain" description="PDZ" evidence="6">
    <location>
        <begin position="300"/>
        <end position="402"/>
    </location>
</feature>
<evidence type="ECO:0000259" key="6">
    <source>
        <dbReference type="PROSITE" id="PS50106"/>
    </source>
</evidence>
<keyword evidence="5" id="KW-0812">Transmembrane</keyword>
<dbReference type="Pfam" id="PF13365">
    <property type="entry name" value="Trypsin_2"/>
    <property type="match status" value="1"/>
</dbReference>
<dbReference type="InterPro" id="IPR009003">
    <property type="entry name" value="Peptidase_S1_PA"/>
</dbReference>
<dbReference type="PANTHER" id="PTHR43343:SF3">
    <property type="entry name" value="PROTEASE DO-LIKE 8, CHLOROPLASTIC"/>
    <property type="match status" value="1"/>
</dbReference>
<keyword evidence="5" id="KW-0472">Membrane</keyword>
<feature type="region of interest" description="Disordered" evidence="4">
    <location>
        <begin position="1"/>
        <end position="29"/>
    </location>
</feature>
<feature type="transmembrane region" description="Helical" evidence="5">
    <location>
        <begin position="37"/>
        <end position="62"/>
    </location>
</feature>
<evidence type="ECO:0000256" key="5">
    <source>
        <dbReference type="SAM" id="Phobius"/>
    </source>
</evidence>
<dbReference type="PRINTS" id="PR00834">
    <property type="entry name" value="PROTEASES2C"/>
</dbReference>
<dbReference type="SUPFAM" id="SSF50494">
    <property type="entry name" value="Trypsin-like serine proteases"/>
    <property type="match status" value="1"/>
</dbReference>
<dbReference type="InterPro" id="IPR001478">
    <property type="entry name" value="PDZ"/>
</dbReference>
<reference evidence="8" key="1">
    <citation type="journal article" date="2023" name="Mar. Drugs">
        <title>Gemmata algarum, a Novel Planctomycete Isolated from an Algal Mat, Displays Antimicrobial Activity.</title>
        <authorList>
            <person name="Kumar G."/>
            <person name="Kallscheuer N."/>
            <person name="Kashif M."/>
            <person name="Ahamad S."/>
            <person name="Jagadeeshwari U."/>
            <person name="Pannikurungottu S."/>
            <person name="Haufschild T."/>
            <person name="Kabuu M."/>
            <person name="Sasikala C."/>
            <person name="Jogler C."/>
            <person name="Ramana C."/>
        </authorList>
    </citation>
    <scope>NUCLEOTIDE SEQUENCE [LARGE SCALE GENOMIC DNA]</scope>
    <source>
        <strain evidence="8">JC673</strain>
    </source>
</reference>
<keyword evidence="8" id="KW-1185">Reference proteome</keyword>
<dbReference type="RefSeq" id="WP_320689454.1">
    <property type="nucleotide sequence ID" value="NZ_JAXBLV010000233.1"/>
</dbReference>
<dbReference type="Pfam" id="PF13180">
    <property type="entry name" value="PDZ_2"/>
    <property type="match status" value="1"/>
</dbReference>
<dbReference type="SMART" id="SM00228">
    <property type="entry name" value="PDZ"/>
    <property type="match status" value="1"/>
</dbReference>
<dbReference type="InterPro" id="IPR036034">
    <property type="entry name" value="PDZ_sf"/>
</dbReference>
<dbReference type="Gene3D" id="2.30.42.10">
    <property type="match status" value="1"/>
</dbReference>
<evidence type="ECO:0000256" key="3">
    <source>
        <dbReference type="ARBA" id="ARBA00022801"/>
    </source>
</evidence>
<comment type="similarity">
    <text evidence="1">Belongs to the peptidase S1C family.</text>
</comment>